<gene>
    <name evidence="2" type="ORF">ACHHYP_20365</name>
</gene>
<dbReference type="AlphaFoldDB" id="A0A1V9YPF7"/>
<sequence>MLAARQSVPPFASLTWFNPCAVRRDVLIALHVLLASMSVLLFHRLRPDSAPPVLLVDGILLTVSISTMGQILVFLVINMLQEYSLLRRKLALRSAAVAPLPAARNSV</sequence>
<dbReference type="Proteomes" id="UP000243579">
    <property type="component" value="Unassembled WGS sequence"/>
</dbReference>
<evidence type="ECO:0000313" key="2">
    <source>
        <dbReference type="EMBL" id="OQR87584.1"/>
    </source>
</evidence>
<keyword evidence="1" id="KW-0812">Transmembrane</keyword>
<accession>A0A1V9YPF7</accession>
<keyword evidence="3" id="KW-1185">Reference proteome</keyword>
<comment type="caution">
    <text evidence="2">The sequence shown here is derived from an EMBL/GenBank/DDBJ whole genome shotgun (WGS) entry which is preliminary data.</text>
</comment>
<evidence type="ECO:0008006" key="4">
    <source>
        <dbReference type="Google" id="ProtNLM"/>
    </source>
</evidence>
<proteinExistence type="predicted"/>
<feature type="transmembrane region" description="Helical" evidence="1">
    <location>
        <begin position="26"/>
        <end position="46"/>
    </location>
</feature>
<name>A0A1V9YPF7_ACHHY</name>
<dbReference type="EMBL" id="JNBR01001431">
    <property type="protein sequence ID" value="OQR87584.1"/>
    <property type="molecule type" value="Genomic_DNA"/>
</dbReference>
<keyword evidence="1" id="KW-0472">Membrane</keyword>
<keyword evidence="1" id="KW-1133">Transmembrane helix</keyword>
<protein>
    <recommendedName>
        <fullName evidence="4">Transmembrane protein</fullName>
    </recommendedName>
</protein>
<dbReference type="OrthoDB" id="9049620at2759"/>
<evidence type="ECO:0000256" key="1">
    <source>
        <dbReference type="SAM" id="Phobius"/>
    </source>
</evidence>
<evidence type="ECO:0000313" key="3">
    <source>
        <dbReference type="Proteomes" id="UP000243579"/>
    </source>
</evidence>
<organism evidence="2 3">
    <name type="scientific">Achlya hypogyna</name>
    <name type="common">Oomycete</name>
    <name type="synonym">Protoachlya hypogyna</name>
    <dbReference type="NCBI Taxonomy" id="1202772"/>
    <lineage>
        <taxon>Eukaryota</taxon>
        <taxon>Sar</taxon>
        <taxon>Stramenopiles</taxon>
        <taxon>Oomycota</taxon>
        <taxon>Saprolegniomycetes</taxon>
        <taxon>Saprolegniales</taxon>
        <taxon>Achlyaceae</taxon>
        <taxon>Achlya</taxon>
    </lineage>
</organism>
<feature type="transmembrane region" description="Helical" evidence="1">
    <location>
        <begin position="58"/>
        <end position="80"/>
    </location>
</feature>
<reference evidence="2 3" key="1">
    <citation type="journal article" date="2014" name="Genome Biol. Evol.">
        <title>The secreted proteins of Achlya hypogyna and Thraustotheca clavata identify the ancestral oomycete secretome and reveal gene acquisitions by horizontal gene transfer.</title>
        <authorList>
            <person name="Misner I."/>
            <person name="Blouin N."/>
            <person name="Leonard G."/>
            <person name="Richards T.A."/>
            <person name="Lane C.E."/>
        </authorList>
    </citation>
    <scope>NUCLEOTIDE SEQUENCE [LARGE SCALE GENOMIC DNA]</scope>
    <source>
        <strain evidence="2 3">ATCC 48635</strain>
    </source>
</reference>